<dbReference type="PROSITE" id="PS51918">
    <property type="entry name" value="RADICAL_SAM"/>
    <property type="match status" value="1"/>
</dbReference>
<keyword evidence="10" id="KW-0004">4Fe-4S</keyword>
<dbReference type="GO" id="GO:0046872">
    <property type="term" value="F:metal ion binding"/>
    <property type="evidence" value="ECO:0007669"/>
    <property type="project" value="UniProtKB-UniRule"/>
</dbReference>
<dbReference type="GO" id="GO:0004109">
    <property type="term" value="F:coproporphyrinogen oxidase activity"/>
    <property type="evidence" value="ECO:0007669"/>
    <property type="project" value="InterPro"/>
</dbReference>
<dbReference type="OrthoDB" id="9808022at2"/>
<evidence type="ECO:0000256" key="4">
    <source>
        <dbReference type="ARBA" id="ARBA00022617"/>
    </source>
</evidence>
<dbReference type="EMBL" id="BDFE01000008">
    <property type="protein sequence ID" value="GAU07925.1"/>
    <property type="molecule type" value="Genomic_DNA"/>
</dbReference>
<dbReference type="InterPro" id="IPR004559">
    <property type="entry name" value="HemW-like"/>
</dbReference>
<comment type="cofactor">
    <cofactor evidence="1">
        <name>[4Fe-4S] cluster</name>
        <dbReference type="ChEBI" id="CHEBI:49883"/>
    </cofactor>
</comment>
<dbReference type="SFLD" id="SFLDF00562">
    <property type="entry name" value="HemN-like__clustered_with_heat"/>
    <property type="match status" value="1"/>
</dbReference>
<keyword evidence="6 10" id="KW-0479">Metal-binding</keyword>
<dbReference type="SMART" id="SM00729">
    <property type="entry name" value="Elp3"/>
    <property type="match status" value="1"/>
</dbReference>
<keyword evidence="8 10" id="KW-0411">Iron-sulfur</keyword>
<evidence type="ECO:0000313" key="12">
    <source>
        <dbReference type="EMBL" id="GAU07925.1"/>
    </source>
</evidence>
<dbReference type="SFLD" id="SFLDG01065">
    <property type="entry name" value="anaerobic_coproporphyrinogen-I"/>
    <property type="match status" value="1"/>
</dbReference>
<dbReference type="InterPro" id="IPR006638">
    <property type="entry name" value="Elp3/MiaA/NifB-like_rSAM"/>
</dbReference>
<dbReference type="CDD" id="cd01335">
    <property type="entry name" value="Radical_SAM"/>
    <property type="match status" value="1"/>
</dbReference>
<keyword evidence="13" id="KW-1185">Reference proteome</keyword>
<evidence type="ECO:0000256" key="6">
    <source>
        <dbReference type="ARBA" id="ARBA00022723"/>
    </source>
</evidence>
<dbReference type="PANTHER" id="PTHR13932:SF5">
    <property type="entry name" value="RADICAL S-ADENOSYL METHIONINE DOMAIN-CONTAINING PROTEIN 1, MITOCHONDRIAL"/>
    <property type="match status" value="1"/>
</dbReference>
<comment type="caution">
    <text evidence="12">The sequence shown here is derived from an EMBL/GenBank/DDBJ whole genome shotgun (WGS) entry which is preliminary data.</text>
</comment>
<dbReference type="STRING" id="1592317.DPF_0624"/>
<dbReference type="NCBIfam" id="TIGR00539">
    <property type="entry name" value="hemN_rel"/>
    <property type="match status" value="1"/>
</dbReference>
<dbReference type="InterPro" id="IPR013785">
    <property type="entry name" value="Aldolase_TIM"/>
</dbReference>
<name>A0A194AFF1_9BACT</name>
<dbReference type="Proteomes" id="UP000095200">
    <property type="component" value="Unassembled WGS sequence"/>
</dbReference>
<evidence type="ECO:0000256" key="5">
    <source>
        <dbReference type="ARBA" id="ARBA00022691"/>
    </source>
</evidence>
<evidence type="ECO:0000256" key="3">
    <source>
        <dbReference type="ARBA" id="ARBA00017228"/>
    </source>
</evidence>
<dbReference type="SFLD" id="SFLDS00029">
    <property type="entry name" value="Radical_SAM"/>
    <property type="match status" value="1"/>
</dbReference>
<dbReference type="SFLD" id="SFLDF00288">
    <property type="entry name" value="HemN-like__clustered_with_nucl"/>
    <property type="match status" value="1"/>
</dbReference>
<evidence type="ECO:0000313" key="13">
    <source>
        <dbReference type="Proteomes" id="UP000095200"/>
    </source>
</evidence>
<keyword evidence="10" id="KW-0963">Cytoplasm</keyword>
<evidence type="ECO:0000256" key="7">
    <source>
        <dbReference type="ARBA" id="ARBA00023004"/>
    </source>
</evidence>
<comment type="similarity">
    <text evidence="2">Belongs to the anaerobic coproporphyrinogen-III oxidase family. HemW subfamily.</text>
</comment>
<dbReference type="InterPro" id="IPR058240">
    <property type="entry name" value="rSAM_sf"/>
</dbReference>
<keyword evidence="4 10" id="KW-0349">Heme</keyword>
<evidence type="ECO:0000256" key="9">
    <source>
        <dbReference type="ARBA" id="ARBA00023186"/>
    </source>
</evidence>
<dbReference type="GO" id="GO:0005737">
    <property type="term" value="C:cytoplasm"/>
    <property type="evidence" value="ECO:0007669"/>
    <property type="project" value="UniProtKB-SubCell"/>
</dbReference>
<evidence type="ECO:0000259" key="11">
    <source>
        <dbReference type="PROSITE" id="PS51918"/>
    </source>
</evidence>
<organism evidence="12 13">
    <name type="scientific">Desulfoplanes formicivorans</name>
    <dbReference type="NCBI Taxonomy" id="1592317"/>
    <lineage>
        <taxon>Bacteria</taxon>
        <taxon>Pseudomonadati</taxon>
        <taxon>Thermodesulfobacteriota</taxon>
        <taxon>Desulfovibrionia</taxon>
        <taxon>Desulfovibrionales</taxon>
        <taxon>Desulfoplanaceae</taxon>
        <taxon>Desulfoplanes</taxon>
    </lineage>
</organism>
<protein>
    <recommendedName>
        <fullName evidence="3 10">Heme chaperone HemW</fullName>
    </recommendedName>
</protein>
<dbReference type="AlphaFoldDB" id="A0A194AFF1"/>
<dbReference type="Pfam" id="PF04055">
    <property type="entry name" value="Radical_SAM"/>
    <property type="match status" value="1"/>
</dbReference>
<dbReference type="SFLD" id="SFLDG01082">
    <property type="entry name" value="B12-binding_domain_containing"/>
    <property type="match status" value="1"/>
</dbReference>
<dbReference type="PANTHER" id="PTHR13932">
    <property type="entry name" value="COPROPORPHYRINIGEN III OXIDASE"/>
    <property type="match status" value="1"/>
</dbReference>
<sequence length="379" mass="42401">MLLYIHVPFCRRKCRYCAFASGPYSRKGMQTYVDLLLQELCFWSERLEHPTIETIYFGGGTPSLLWAQDIERILTTIFMRFQVLPGAEITLEANPESANDTTYLQSLHDLGVNRLNVGVQSLDSHLLAILGRLHTPDQAIQTLDKARTAGFTNIGLDFIWGIPGQSLNQWLDQLETIARLKPDHLSCYGLTIEPGTPLERDIQAEKIMLPAEDTQSAMFLEGSALLGAHGYDHYEISNFCLPDRHSHHNTGYWQGMDYLGVGPAAVSTISHNRWTHPHDLESYALSLQNRQLGANREVLAGSTLTNEQIMLSLRTSKGLGLDLLRAHRSEQEAQQLDCLIESLCQHGLATIKDAFLGLTPEGMLVSNTIISEFLIQEAN</sequence>
<comment type="function">
    <text evidence="10">Probably acts as a heme chaperone, transferring heme to an unknown acceptor. Binds one molecule of heme per monomer, possibly covalently. Binds 1 [4Fe-4S] cluster. The cluster is coordinated with 3 cysteines and an exchangeable S-adenosyl-L-methionine.</text>
</comment>
<dbReference type="InterPro" id="IPR034505">
    <property type="entry name" value="Coproporphyrinogen-III_oxidase"/>
</dbReference>
<dbReference type="InterPro" id="IPR007197">
    <property type="entry name" value="rSAM"/>
</dbReference>
<dbReference type="SUPFAM" id="SSF102114">
    <property type="entry name" value="Radical SAM enzymes"/>
    <property type="match status" value="1"/>
</dbReference>
<dbReference type="InterPro" id="IPR010723">
    <property type="entry name" value="HemN_C"/>
</dbReference>
<keyword evidence="7 10" id="KW-0408">Iron</keyword>
<keyword evidence="9 10" id="KW-0143">Chaperone</keyword>
<dbReference type="Gene3D" id="3.20.20.70">
    <property type="entry name" value="Aldolase class I"/>
    <property type="match status" value="1"/>
</dbReference>
<evidence type="ECO:0000256" key="1">
    <source>
        <dbReference type="ARBA" id="ARBA00001966"/>
    </source>
</evidence>
<dbReference type="Pfam" id="PF06969">
    <property type="entry name" value="HemN_C"/>
    <property type="match status" value="1"/>
</dbReference>
<comment type="subcellular location">
    <subcellularLocation>
        <location evidence="10">Cytoplasm</location>
    </subcellularLocation>
</comment>
<dbReference type="GO" id="GO:0006779">
    <property type="term" value="P:porphyrin-containing compound biosynthetic process"/>
    <property type="evidence" value="ECO:0007669"/>
    <property type="project" value="InterPro"/>
</dbReference>
<dbReference type="RefSeq" id="WP_069857424.1">
    <property type="nucleotide sequence ID" value="NZ_BDFE01000008.1"/>
</dbReference>
<evidence type="ECO:0000256" key="2">
    <source>
        <dbReference type="ARBA" id="ARBA00006100"/>
    </source>
</evidence>
<keyword evidence="5 10" id="KW-0949">S-adenosyl-L-methionine</keyword>
<evidence type="ECO:0000256" key="10">
    <source>
        <dbReference type="RuleBase" id="RU364116"/>
    </source>
</evidence>
<proteinExistence type="inferred from homology"/>
<reference evidence="13" key="1">
    <citation type="submission" date="2016-06" db="EMBL/GenBank/DDBJ databases">
        <title>Draft genome sequence of Desulfoplanes formicivorans strain Pf12B.</title>
        <authorList>
            <person name="Watanabe M."/>
            <person name="Kojima H."/>
            <person name="Fukui M."/>
        </authorList>
    </citation>
    <scope>NUCLEOTIDE SEQUENCE [LARGE SCALE GENOMIC DNA]</scope>
    <source>
        <strain evidence="13">Pf12B</strain>
    </source>
</reference>
<dbReference type="GO" id="GO:0051539">
    <property type="term" value="F:4 iron, 4 sulfur cluster binding"/>
    <property type="evidence" value="ECO:0007669"/>
    <property type="project" value="UniProtKB-UniRule"/>
</dbReference>
<accession>A0A194AFF1</accession>
<evidence type="ECO:0000256" key="8">
    <source>
        <dbReference type="ARBA" id="ARBA00023014"/>
    </source>
</evidence>
<gene>
    <name evidence="12" type="ORF">DPF_0624</name>
</gene>
<feature type="domain" description="Radical SAM core" evidence="11">
    <location>
        <begin position="1"/>
        <end position="232"/>
    </location>
</feature>